<feature type="transmembrane region" description="Helical" evidence="7">
    <location>
        <begin position="64"/>
        <end position="82"/>
    </location>
</feature>
<dbReference type="GO" id="GO:0010043">
    <property type="term" value="P:response to zinc ion"/>
    <property type="evidence" value="ECO:0007669"/>
    <property type="project" value="TreeGrafter"/>
</dbReference>
<evidence type="ECO:0000256" key="5">
    <source>
        <dbReference type="ARBA" id="ARBA00023136"/>
    </source>
</evidence>
<evidence type="ECO:0000313" key="9">
    <source>
        <dbReference type="Proteomes" id="UP000808146"/>
    </source>
</evidence>
<dbReference type="Proteomes" id="UP000808146">
    <property type="component" value="Unassembled WGS sequence"/>
</dbReference>
<evidence type="ECO:0000256" key="6">
    <source>
        <dbReference type="RuleBase" id="RU003943"/>
    </source>
</evidence>
<feature type="transmembrane region" description="Helical" evidence="7">
    <location>
        <begin position="242"/>
        <end position="262"/>
    </location>
</feature>
<dbReference type="InterPro" id="IPR037294">
    <property type="entry name" value="ABC_BtuC-like"/>
</dbReference>
<feature type="transmembrane region" description="Helical" evidence="7">
    <location>
        <begin position="159"/>
        <end position="180"/>
    </location>
</feature>
<feature type="transmembrane region" description="Helical" evidence="7">
    <location>
        <begin position="215"/>
        <end position="236"/>
    </location>
</feature>
<feature type="transmembrane region" description="Helical" evidence="7">
    <location>
        <begin position="186"/>
        <end position="208"/>
    </location>
</feature>
<evidence type="ECO:0000256" key="1">
    <source>
        <dbReference type="ARBA" id="ARBA00004141"/>
    </source>
</evidence>
<protein>
    <submittedName>
        <fullName evidence="8">Metal ABC transporter permease</fullName>
    </submittedName>
</protein>
<evidence type="ECO:0000313" key="8">
    <source>
        <dbReference type="EMBL" id="MBK8888950.1"/>
    </source>
</evidence>
<feature type="transmembrane region" description="Helical" evidence="7">
    <location>
        <begin position="34"/>
        <end position="58"/>
    </location>
</feature>
<dbReference type="AlphaFoldDB" id="A0A9D7QLI8"/>
<evidence type="ECO:0000256" key="3">
    <source>
        <dbReference type="ARBA" id="ARBA00022692"/>
    </source>
</evidence>
<dbReference type="Pfam" id="PF00950">
    <property type="entry name" value="ABC-3"/>
    <property type="match status" value="1"/>
</dbReference>
<comment type="caution">
    <text evidence="8">The sequence shown here is derived from an EMBL/GenBank/DDBJ whole genome shotgun (WGS) entry which is preliminary data.</text>
</comment>
<gene>
    <name evidence="8" type="ORF">IPN75_00530</name>
</gene>
<dbReference type="EMBL" id="JADKBR010000001">
    <property type="protein sequence ID" value="MBK8888950.1"/>
    <property type="molecule type" value="Genomic_DNA"/>
</dbReference>
<keyword evidence="6" id="KW-0813">Transport</keyword>
<feature type="transmembrane region" description="Helical" evidence="7">
    <location>
        <begin position="6"/>
        <end position="27"/>
    </location>
</feature>
<feature type="transmembrane region" description="Helical" evidence="7">
    <location>
        <begin position="89"/>
        <end position="110"/>
    </location>
</feature>
<feature type="transmembrane region" description="Helical" evidence="7">
    <location>
        <begin position="392"/>
        <end position="410"/>
    </location>
</feature>
<dbReference type="GO" id="GO:0043190">
    <property type="term" value="C:ATP-binding cassette (ABC) transporter complex"/>
    <property type="evidence" value="ECO:0007669"/>
    <property type="project" value="InterPro"/>
</dbReference>
<feature type="transmembrane region" description="Helical" evidence="7">
    <location>
        <begin position="136"/>
        <end position="152"/>
    </location>
</feature>
<proteinExistence type="inferred from homology"/>
<keyword evidence="5 7" id="KW-0472">Membrane</keyword>
<dbReference type="PANTHER" id="PTHR30477">
    <property type="entry name" value="ABC-TRANSPORTER METAL-BINDING PROTEIN"/>
    <property type="match status" value="1"/>
</dbReference>
<feature type="transmembrane region" description="Helical" evidence="7">
    <location>
        <begin position="274"/>
        <end position="292"/>
    </location>
</feature>
<comment type="similarity">
    <text evidence="2 6">Belongs to the ABC-3 integral membrane protein family.</text>
</comment>
<evidence type="ECO:0000256" key="4">
    <source>
        <dbReference type="ARBA" id="ARBA00022989"/>
    </source>
</evidence>
<sequence>MNEALELLALPFLSCLILIGIHCQFGLQVLKRNVVFVDLALAQAAALGATIAFMQGHLPQTAGAYAWSLGFAWLAALLLSLIRYAPKRIAPEALVGVLYVASAAAALLLIEKAPQGAEHLKQILTGSVLTVSPDELLRVTPLYAGIGFALWLSTRNGWLARAGVAGWLADLGFYAAFGLVVTSSVAMAGVLLVFSFLIIPALIGLLWASTLSRQLAIGWGIGSVAAAAGLIASYVLDTSTGATLVCAFAVILGAALGVRMLADSACGLRETGMLIRNIATILLVTSAVWLLAKPRADQPLLDALESAWPTVRQAYFSQQEMEIYADAETYVRRYTSEVSRLSELEARSRWETAAFDDEKIKKISSFQQSYNEMIKGERFVMQETRARARERLRWPIVGALLVGLLSLLVFPSRRKKWLRFTPADQGEKSKLKIERPIS</sequence>
<organism evidence="8 9">
    <name type="scientific">Candidatus Dechloromonas phosphorivorans</name>
    <dbReference type="NCBI Taxonomy" id="2899244"/>
    <lineage>
        <taxon>Bacteria</taxon>
        <taxon>Pseudomonadati</taxon>
        <taxon>Pseudomonadota</taxon>
        <taxon>Betaproteobacteria</taxon>
        <taxon>Rhodocyclales</taxon>
        <taxon>Azonexaceae</taxon>
        <taxon>Dechloromonas</taxon>
    </lineage>
</organism>
<reference evidence="8" key="1">
    <citation type="submission" date="2020-10" db="EMBL/GenBank/DDBJ databases">
        <title>Connecting structure to function with the recovery of over 1000 high-quality activated sludge metagenome-assembled genomes encoding full-length rRNA genes using long-read sequencing.</title>
        <authorList>
            <person name="Singleton C.M."/>
            <person name="Petriglieri F."/>
            <person name="Kristensen J.M."/>
            <person name="Kirkegaard R.H."/>
            <person name="Michaelsen T.Y."/>
            <person name="Andersen M.H."/>
            <person name="Karst S.M."/>
            <person name="Dueholm M.S."/>
            <person name="Nielsen P.H."/>
            <person name="Albertsen M."/>
        </authorList>
    </citation>
    <scope>NUCLEOTIDE SEQUENCE</scope>
    <source>
        <strain evidence="8">OdNE_18-Q3-R46-58_BAT3C.305</strain>
    </source>
</reference>
<evidence type="ECO:0000256" key="2">
    <source>
        <dbReference type="ARBA" id="ARBA00008034"/>
    </source>
</evidence>
<dbReference type="PANTHER" id="PTHR30477:SF19">
    <property type="entry name" value="METAL ABC TRANSPORTER PERMEASE"/>
    <property type="match status" value="1"/>
</dbReference>
<accession>A0A9D7QLI8</accession>
<name>A0A9D7QLI8_9RHOO</name>
<keyword evidence="4 7" id="KW-1133">Transmembrane helix</keyword>
<comment type="subcellular location">
    <subcellularLocation>
        <location evidence="6">Cell membrane</location>
        <topology evidence="6">Multi-pass membrane protein</topology>
    </subcellularLocation>
    <subcellularLocation>
        <location evidence="1">Membrane</location>
        <topology evidence="1">Multi-pass membrane protein</topology>
    </subcellularLocation>
</comment>
<dbReference type="InterPro" id="IPR001626">
    <property type="entry name" value="ABC_TroCD"/>
</dbReference>
<keyword evidence="3 6" id="KW-0812">Transmembrane</keyword>
<evidence type="ECO:0000256" key="7">
    <source>
        <dbReference type="SAM" id="Phobius"/>
    </source>
</evidence>
<dbReference type="SUPFAM" id="SSF81345">
    <property type="entry name" value="ABC transporter involved in vitamin B12 uptake, BtuC"/>
    <property type="match status" value="1"/>
</dbReference>
<dbReference type="GO" id="GO:0055085">
    <property type="term" value="P:transmembrane transport"/>
    <property type="evidence" value="ECO:0007669"/>
    <property type="project" value="InterPro"/>
</dbReference>